<reference evidence="2 3" key="1">
    <citation type="journal article" date="2016" name="Genome Biol. Evol.">
        <title>Divergent and convergent evolution of fungal pathogenicity.</title>
        <authorList>
            <person name="Shang Y."/>
            <person name="Xiao G."/>
            <person name="Zheng P."/>
            <person name="Cen K."/>
            <person name="Zhan S."/>
            <person name="Wang C."/>
        </authorList>
    </citation>
    <scope>NUCLEOTIDE SEQUENCE [LARGE SCALE GENOMIC DNA]</scope>
    <source>
        <strain evidence="2 3">RCEF 1005</strain>
    </source>
</reference>
<name>A0A168F1C4_CORDF</name>
<accession>A0A168F1C4</accession>
<evidence type="ECO:0000313" key="3">
    <source>
        <dbReference type="Proteomes" id="UP000076881"/>
    </source>
</evidence>
<gene>
    <name evidence="2" type="ORF">LEL_08106</name>
</gene>
<evidence type="ECO:0000313" key="2">
    <source>
        <dbReference type="EMBL" id="OAA74525.1"/>
    </source>
</evidence>
<protein>
    <submittedName>
        <fullName evidence="2">Uncharacterized protein</fullName>
    </submittedName>
</protein>
<keyword evidence="1" id="KW-0472">Membrane</keyword>
<keyword evidence="1" id="KW-1133">Transmembrane helix</keyword>
<feature type="transmembrane region" description="Helical" evidence="1">
    <location>
        <begin position="27"/>
        <end position="50"/>
    </location>
</feature>
<feature type="transmembrane region" description="Helical" evidence="1">
    <location>
        <begin position="62"/>
        <end position="86"/>
    </location>
</feature>
<dbReference type="AlphaFoldDB" id="A0A168F1C4"/>
<proteinExistence type="predicted"/>
<dbReference type="OrthoDB" id="4987761at2759"/>
<organism evidence="2 3">
    <name type="scientific">Akanthomyces lecanii RCEF 1005</name>
    <dbReference type="NCBI Taxonomy" id="1081108"/>
    <lineage>
        <taxon>Eukaryota</taxon>
        <taxon>Fungi</taxon>
        <taxon>Dikarya</taxon>
        <taxon>Ascomycota</taxon>
        <taxon>Pezizomycotina</taxon>
        <taxon>Sordariomycetes</taxon>
        <taxon>Hypocreomycetidae</taxon>
        <taxon>Hypocreales</taxon>
        <taxon>Cordycipitaceae</taxon>
        <taxon>Akanthomyces</taxon>
        <taxon>Cordyceps confragosa</taxon>
    </lineage>
</organism>
<sequence length="88" mass="9476">MGANLSSTFEPDTSKVVLSPQDRFADILAAALWAGSLYAIVMIWTTCALIDRWRGPSDKIRTGPGSVVAALALSTAWPVVMLYMVMNS</sequence>
<dbReference type="EMBL" id="AZHF01000006">
    <property type="protein sequence ID" value="OAA74525.1"/>
    <property type="molecule type" value="Genomic_DNA"/>
</dbReference>
<keyword evidence="3" id="KW-1185">Reference proteome</keyword>
<evidence type="ECO:0000256" key="1">
    <source>
        <dbReference type="SAM" id="Phobius"/>
    </source>
</evidence>
<comment type="caution">
    <text evidence="2">The sequence shown here is derived from an EMBL/GenBank/DDBJ whole genome shotgun (WGS) entry which is preliminary data.</text>
</comment>
<keyword evidence="1" id="KW-0812">Transmembrane</keyword>
<dbReference type="Proteomes" id="UP000076881">
    <property type="component" value="Unassembled WGS sequence"/>
</dbReference>